<name>A0ABN8DPM2_9VIBR</name>
<feature type="domain" description="HAMP" evidence="14">
    <location>
        <begin position="252"/>
        <end position="311"/>
    </location>
</feature>
<dbReference type="Proteomes" id="UP000838160">
    <property type="component" value="Unassembled WGS sequence"/>
</dbReference>
<keyword evidence="7" id="KW-0378">Hydrolase</keyword>
<dbReference type="InterPro" id="IPR003660">
    <property type="entry name" value="HAMP_dom"/>
</dbReference>
<dbReference type="InterPro" id="IPR003661">
    <property type="entry name" value="HisK_dim/P_dom"/>
</dbReference>
<dbReference type="CDD" id="cd16922">
    <property type="entry name" value="HATPase_EvgS-ArcB-TorS-like"/>
    <property type="match status" value="1"/>
</dbReference>
<evidence type="ECO:0000256" key="1">
    <source>
        <dbReference type="ARBA" id="ARBA00000085"/>
    </source>
</evidence>
<dbReference type="InterPro" id="IPR003594">
    <property type="entry name" value="HATPase_dom"/>
</dbReference>
<evidence type="ECO:0000256" key="3">
    <source>
        <dbReference type="ARBA" id="ARBA00012438"/>
    </source>
</evidence>
<dbReference type="SMART" id="SM00387">
    <property type="entry name" value="HATPase_c"/>
    <property type="match status" value="1"/>
</dbReference>
<dbReference type="CDD" id="cd00082">
    <property type="entry name" value="HisKA"/>
    <property type="match status" value="1"/>
</dbReference>
<dbReference type="EC" id="2.7.13.3" evidence="3"/>
<dbReference type="PRINTS" id="PR00344">
    <property type="entry name" value="BCTRLSENSOR"/>
</dbReference>
<keyword evidence="8" id="KW-0902">Two-component regulatory system</keyword>
<dbReference type="PANTHER" id="PTHR45339:SF1">
    <property type="entry name" value="HYBRID SIGNAL TRANSDUCTION HISTIDINE KINASE J"/>
    <property type="match status" value="1"/>
</dbReference>
<feature type="domain" description="Response regulatory" evidence="13">
    <location>
        <begin position="579"/>
        <end position="700"/>
    </location>
</feature>
<dbReference type="InterPro" id="IPR005467">
    <property type="entry name" value="His_kinase_dom"/>
</dbReference>
<dbReference type="Pfam" id="PF02518">
    <property type="entry name" value="HATPase_c"/>
    <property type="match status" value="1"/>
</dbReference>
<dbReference type="InterPro" id="IPR001789">
    <property type="entry name" value="Sig_transdc_resp-reg_receiver"/>
</dbReference>
<gene>
    <name evidence="15" type="primary">rcsC_12</name>
    <name evidence="15" type="ORF">VHP8226_03671</name>
</gene>
<dbReference type="GO" id="GO:0004673">
    <property type="term" value="F:protein histidine kinase activity"/>
    <property type="evidence" value="ECO:0007669"/>
    <property type="project" value="UniProtKB-EC"/>
</dbReference>
<dbReference type="InterPro" id="IPR036097">
    <property type="entry name" value="HisK_dim/P_sf"/>
</dbReference>
<evidence type="ECO:0000256" key="2">
    <source>
        <dbReference type="ARBA" id="ARBA00004370"/>
    </source>
</evidence>
<dbReference type="PROSITE" id="PS50110">
    <property type="entry name" value="RESPONSE_REGULATORY"/>
    <property type="match status" value="2"/>
</dbReference>
<dbReference type="InterPro" id="IPR004358">
    <property type="entry name" value="Sig_transdc_His_kin-like_C"/>
</dbReference>
<evidence type="ECO:0000256" key="6">
    <source>
        <dbReference type="ARBA" id="ARBA00022777"/>
    </source>
</evidence>
<feature type="region of interest" description="Disordered" evidence="10">
    <location>
        <begin position="852"/>
        <end position="884"/>
    </location>
</feature>
<dbReference type="Pfam" id="PF05227">
    <property type="entry name" value="CHASE3"/>
    <property type="match status" value="1"/>
</dbReference>
<dbReference type="CDD" id="cd17546">
    <property type="entry name" value="REC_hyHK_CKI1_RcsC-like"/>
    <property type="match status" value="1"/>
</dbReference>
<dbReference type="CDD" id="cd06225">
    <property type="entry name" value="HAMP"/>
    <property type="match status" value="1"/>
</dbReference>
<dbReference type="SMART" id="SM00388">
    <property type="entry name" value="HisKA"/>
    <property type="match status" value="1"/>
</dbReference>
<dbReference type="PROSITE" id="PS50109">
    <property type="entry name" value="HIS_KIN"/>
    <property type="match status" value="1"/>
</dbReference>
<dbReference type="Gene3D" id="6.10.340.10">
    <property type="match status" value="1"/>
</dbReference>
<evidence type="ECO:0000256" key="5">
    <source>
        <dbReference type="ARBA" id="ARBA00022679"/>
    </source>
</evidence>
<dbReference type="SUPFAM" id="SSF55874">
    <property type="entry name" value="ATPase domain of HSP90 chaperone/DNA topoisomerase II/histidine kinase"/>
    <property type="match status" value="1"/>
</dbReference>
<protein>
    <recommendedName>
        <fullName evidence="3">histidine kinase</fullName>
        <ecNumber evidence="3">2.7.13.3</ecNumber>
    </recommendedName>
</protein>
<evidence type="ECO:0000256" key="8">
    <source>
        <dbReference type="ARBA" id="ARBA00023012"/>
    </source>
</evidence>
<evidence type="ECO:0000256" key="9">
    <source>
        <dbReference type="PROSITE-ProRule" id="PRU00169"/>
    </source>
</evidence>
<dbReference type="Pfam" id="PF00072">
    <property type="entry name" value="Response_reg"/>
    <property type="match status" value="2"/>
</dbReference>
<keyword evidence="11" id="KW-1133">Transmembrane helix</keyword>
<organism evidence="15 16">
    <name type="scientific">Vibrio hippocampi</name>
    <dbReference type="NCBI Taxonomy" id="654686"/>
    <lineage>
        <taxon>Bacteria</taxon>
        <taxon>Pseudomonadati</taxon>
        <taxon>Pseudomonadota</taxon>
        <taxon>Gammaproteobacteria</taxon>
        <taxon>Vibrionales</taxon>
        <taxon>Vibrionaceae</taxon>
        <taxon>Vibrio</taxon>
    </lineage>
</organism>
<evidence type="ECO:0000256" key="4">
    <source>
        <dbReference type="ARBA" id="ARBA00022553"/>
    </source>
</evidence>
<feature type="transmembrane region" description="Helical" evidence="11">
    <location>
        <begin position="230"/>
        <end position="250"/>
    </location>
</feature>
<feature type="transmembrane region" description="Helical" evidence="11">
    <location>
        <begin position="49"/>
        <end position="68"/>
    </location>
</feature>
<evidence type="ECO:0000256" key="11">
    <source>
        <dbReference type="SAM" id="Phobius"/>
    </source>
</evidence>
<keyword evidence="11" id="KW-0472">Membrane</keyword>
<keyword evidence="6 15" id="KW-0418">Kinase</keyword>
<dbReference type="SMART" id="SM00448">
    <property type="entry name" value="REC"/>
    <property type="match status" value="2"/>
</dbReference>
<dbReference type="Gene3D" id="3.40.50.2300">
    <property type="match status" value="2"/>
</dbReference>
<evidence type="ECO:0000259" key="12">
    <source>
        <dbReference type="PROSITE" id="PS50109"/>
    </source>
</evidence>
<comment type="caution">
    <text evidence="15">The sequence shown here is derived from an EMBL/GenBank/DDBJ whole genome shotgun (WGS) entry which is preliminary data.</text>
</comment>
<evidence type="ECO:0000259" key="13">
    <source>
        <dbReference type="PROSITE" id="PS50110"/>
    </source>
</evidence>
<dbReference type="SUPFAM" id="SSF47384">
    <property type="entry name" value="Homodimeric domain of signal transducing histidine kinase"/>
    <property type="match status" value="1"/>
</dbReference>
<dbReference type="InterPro" id="IPR007891">
    <property type="entry name" value="CHASE3"/>
</dbReference>
<feature type="domain" description="Response regulatory" evidence="13">
    <location>
        <begin position="726"/>
        <end position="846"/>
    </location>
</feature>
<feature type="modified residue" description="4-aspartylphosphate" evidence="9">
    <location>
        <position position="633"/>
    </location>
</feature>
<dbReference type="Gene3D" id="3.30.565.10">
    <property type="entry name" value="Histidine kinase-like ATPase, C-terminal domain"/>
    <property type="match status" value="1"/>
</dbReference>
<dbReference type="Pfam" id="PF00512">
    <property type="entry name" value="HisKA"/>
    <property type="match status" value="1"/>
</dbReference>
<dbReference type="Gene3D" id="1.10.287.130">
    <property type="match status" value="1"/>
</dbReference>
<dbReference type="CDD" id="cd19410">
    <property type="entry name" value="HK9-like_sensor"/>
    <property type="match status" value="1"/>
</dbReference>
<keyword evidence="4 9" id="KW-0597">Phosphoprotein</keyword>
<dbReference type="EMBL" id="CAKLCM010000003">
    <property type="protein sequence ID" value="CAH0529928.1"/>
    <property type="molecule type" value="Genomic_DNA"/>
</dbReference>
<feature type="domain" description="Histidine kinase" evidence="12">
    <location>
        <begin position="340"/>
        <end position="561"/>
    </location>
</feature>
<sequence>MNYHVKACSSLNIRHKYPTLINDDMDDNNWLDMGSIANWFDRLSIKRKLLYAFSIPVLLLIAVSITVYDNTQSMVEDAHWVEHTHQAIGRAQELLRLTVDMETGKRGFLITGDEVFLEPFYGSAELWDQKFTTLSEQVSDNPPQVQRLSDVNLLLQNWLTTVAYREIAQRKRVLSGNADMQSVVELVKKRTGKKIIDQIREEIATFITIERALNDIRTERSAQSATRTNWVLAVGTLIAACLSIIVAFWSSGTIKRKLDRLVEATDLVSQGKLSKGLNVLQSTPDKNLSDELGTLTSSFKHMTVSLINNAQKMDDYNLQLIQASRRAEQAAQAKSEFLSTMSHEIRTPMNGVIGMTNLLLDTRLDEQQLRMAETTKNSAESLLAIINDILDFSKIEAGKIDLEVIDFDLGELVEDVGAMLYFAAEQKEIQLICPATPTMDLCYKGDPGRIRQILNNLVNNAIKFTNQGEVAVYVTVQERLGSESVLRFEVRDTGIGISQKQQSKLFTRFSQADSSTTRKYGGTGLGLTISKTLTEMMGGDIGVYSVPDIGSTFWFTLTLENSSKQSIIQLPTGDLRKQRVLVVDDNETNLTLMEKIFEQWSIDYEVADNGQAALEQIEQSHQSGKPFTIGVLDYQMPEMDGVTLAKRILAKPENKALRLVMFSSAAQRGDAKLMQDIGFSGYLTKPLQQSDLLSVLEKVSGLSESPQDKAFVTRYTSEKKPQYNAHILVVDDVTTNQVVLQSLLSKFGIKVDKVKNGIEALHALKGAADFDLVFMDCQMPEMDGYQATREIRSQNYVQINHKIPIVAMTANALQGDKEKCLEVGMDDYVSKPVNIKSLGDALAKWLPHKRVNEDDHKQEAQSVNAKSVNAKSDSQSLSDFQNRA</sequence>
<keyword evidence="16" id="KW-1185">Reference proteome</keyword>
<comment type="catalytic activity">
    <reaction evidence="1">
        <text>ATP + protein L-histidine = ADP + protein N-phospho-L-histidine.</text>
        <dbReference type="EC" id="2.7.13.3"/>
    </reaction>
</comment>
<keyword evidence="11" id="KW-0812">Transmembrane</keyword>
<reference evidence="15" key="1">
    <citation type="submission" date="2021-12" db="EMBL/GenBank/DDBJ databases">
        <authorList>
            <person name="Rodrigo-Torres L."/>
            <person name="Arahal R. D."/>
            <person name="Lucena T."/>
        </authorList>
    </citation>
    <scope>NUCLEOTIDE SEQUENCE</scope>
    <source>
        <strain evidence="15">CECT 8226</strain>
    </source>
</reference>
<dbReference type="InterPro" id="IPR011006">
    <property type="entry name" value="CheY-like_superfamily"/>
</dbReference>
<evidence type="ECO:0000256" key="10">
    <source>
        <dbReference type="SAM" id="MobiDB-lite"/>
    </source>
</evidence>
<proteinExistence type="predicted"/>
<comment type="subcellular location">
    <subcellularLocation>
        <location evidence="2">Membrane</location>
    </subcellularLocation>
</comment>
<dbReference type="PROSITE" id="PS50885">
    <property type="entry name" value="HAMP"/>
    <property type="match status" value="1"/>
</dbReference>
<evidence type="ECO:0000256" key="7">
    <source>
        <dbReference type="ARBA" id="ARBA00022801"/>
    </source>
</evidence>
<evidence type="ECO:0000259" key="14">
    <source>
        <dbReference type="PROSITE" id="PS50885"/>
    </source>
</evidence>
<accession>A0ABN8DPM2</accession>
<evidence type="ECO:0000313" key="16">
    <source>
        <dbReference type="Proteomes" id="UP000838160"/>
    </source>
</evidence>
<feature type="modified residue" description="4-aspartylphosphate" evidence="9">
    <location>
        <position position="776"/>
    </location>
</feature>
<feature type="compositionally biased region" description="Polar residues" evidence="10">
    <location>
        <begin position="860"/>
        <end position="884"/>
    </location>
</feature>
<keyword evidence="5 15" id="KW-0808">Transferase</keyword>
<dbReference type="PANTHER" id="PTHR45339">
    <property type="entry name" value="HYBRID SIGNAL TRANSDUCTION HISTIDINE KINASE J"/>
    <property type="match status" value="1"/>
</dbReference>
<evidence type="ECO:0000313" key="15">
    <source>
        <dbReference type="EMBL" id="CAH0529928.1"/>
    </source>
</evidence>
<dbReference type="SUPFAM" id="SSF52172">
    <property type="entry name" value="CheY-like"/>
    <property type="match status" value="2"/>
</dbReference>
<dbReference type="InterPro" id="IPR036890">
    <property type="entry name" value="HATPase_C_sf"/>
</dbReference>